<dbReference type="Proteomes" id="UP001153334">
    <property type="component" value="Unassembled WGS sequence"/>
</dbReference>
<evidence type="ECO:0000313" key="1">
    <source>
        <dbReference type="EMBL" id="KAJ8119571.1"/>
    </source>
</evidence>
<comment type="caution">
    <text evidence="1">The sequence shown here is derived from an EMBL/GenBank/DDBJ whole genome shotgun (WGS) entry which is preliminary data.</text>
</comment>
<organism evidence="1 2">
    <name type="scientific">Nemania bipapillata</name>
    <dbReference type="NCBI Taxonomy" id="110536"/>
    <lineage>
        <taxon>Eukaryota</taxon>
        <taxon>Fungi</taxon>
        <taxon>Dikarya</taxon>
        <taxon>Ascomycota</taxon>
        <taxon>Pezizomycotina</taxon>
        <taxon>Sordariomycetes</taxon>
        <taxon>Xylariomycetidae</taxon>
        <taxon>Xylariales</taxon>
        <taxon>Xylariaceae</taxon>
        <taxon>Nemania</taxon>
    </lineage>
</organism>
<sequence length="205" mass="21348">MTTSSSASLRTLDKTGTGGVSVTALVLAKAAGATTIATSSSDEKLDFVRTKLGADYGINYNTTPDWAAEVQRITNGKGVDHVIEVGGVGTMQQSLVAAGRGGLVTVIGFLASQPQGQVPDVTMMALAKALTVRGLTGGSKQQLEEAVRFMSARGLELPVDEVFAFERDDIIAALRHLESGSHIGKAVSHVVIDLEDVNAFKHAAP</sequence>
<accession>A0ACC2IWG7</accession>
<keyword evidence="2" id="KW-1185">Reference proteome</keyword>
<dbReference type="EMBL" id="JAPESX010000822">
    <property type="protein sequence ID" value="KAJ8119571.1"/>
    <property type="molecule type" value="Genomic_DNA"/>
</dbReference>
<name>A0ACC2IWG7_9PEZI</name>
<reference evidence="1" key="1">
    <citation type="submission" date="2022-11" db="EMBL/GenBank/DDBJ databases">
        <title>Genome Sequence of Nemania bipapillata.</title>
        <authorList>
            <person name="Buettner E."/>
        </authorList>
    </citation>
    <scope>NUCLEOTIDE SEQUENCE</scope>
    <source>
        <strain evidence="1">CP14</strain>
    </source>
</reference>
<proteinExistence type="predicted"/>
<protein>
    <submittedName>
        <fullName evidence="1">Uncharacterized protein</fullName>
    </submittedName>
</protein>
<gene>
    <name evidence="1" type="ORF">ONZ43_g3507</name>
</gene>
<evidence type="ECO:0000313" key="2">
    <source>
        <dbReference type="Proteomes" id="UP001153334"/>
    </source>
</evidence>